<keyword evidence="3" id="KW-1185">Reference proteome</keyword>
<feature type="transmembrane region" description="Helical" evidence="1">
    <location>
        <begin position="27"/>
        <end position="48"/>
    </location>
</feature>
<evidence type="ECO:0000256" key="1">
    <source>
        <dbReference type="SAM" id="Phobius"/>
    </source>
</evidence>
<proteinExistence type="predicted"/>
<dbReference type="GeneTree" id="ENSGT00910000146892"/>
<dbReference type="AlphaFoldDB" id="A0A2I3HEI7"/>
<dbReference type="OMA" id="CLGYRKV"/>
<reference evidence="2 3" key="1">
    <citation type="submission" date="2012-10" db="EMBL/GenBank/DDBJ databases">
        <authorList>
            <consortium name="Gibbon Genome Sequencing Consortium"/>
        </authorList>
    </citation>
    <scope>NUCLEOTIDE SEQUENCE [LARGE SCALE GENOMIC DNA]</scope>
</reference>
<keyword evidence="1" id="KW-1133">Transmembrane helix</keyword>
<evidence type="ECO:0000313" key="2">
    <source>
        <dbReference type="Ensembl" id="ENSNLEP00000042044.1"/>
    </source>
</evidence>
<reference evidence="2" key="3">
    <citation type="submission" date="2025-09" db="UniProtKB">
        <authorList>
            <consortium name="Ensembl"/>
        </authorList>
    </citation>
    <scope>IDENTIFICATION</scope>
</reference>
<dbReference type="Ensembl" id="ENSNLET00000001572.2">
    <property type="protein sequence ID" value="ENSNLEP00000042044.1"/>
    <property type="gene ID" value="ENSNLEG00000001270.2"/>
</dbReference>
<keyword evidence="1" id="KW-0812">Transmembrane</keyword>
<name>A0A2I3HEI7_NOMLE</name>
<organism evidence="2 3">
    <name type="scientific">Nomascus leucogenys</name>
    <name type="common">Northern white-cheeked gibbon</name>
    <name type="synonym">Hylobates leucogenys</name>
    <dbReference type="NCBI Taxonomy" id="61853"/>
    <lineage>
        <taxon>Eukaryota</taxon>
        <taxon>Metazoa</taxon>
        <taxon>Chordata</taxon>
        <taxon>Craniata</taxon>
        <taxon>Vertebrata</taxon>
        <taxon>Euteleostomi</taxon>
        <taxon>Mammalia</taxon>
        <taxon>Eutheria</taxon>
        <taxon>Euarchontoglires</taxon>
        <taxon>Primates</taxon>
        <taxon>Haplorrhini</taxon>
        <taxon>Catarrhini</taxon>
        <taxon>Hylobatidae</taxon>
        <taxon>Nomascus</taxon>
    </lineage>
</organism>
<dbReference type="EMBL" id="ADFV01126980">
    <property type="status" value="NOT_ANNOTATED_CDS"/>
    <property type="molecule type" value="Genomic_DNA"/>
</dbReference>
<accession>A0A2I3HEI7</accession>
<protein>
    <submittedName>
        <fullName evidence="2">Uncharacterized protein</fullName>
    </submittedName>
</protein>
<dbReference type="Proteomes" id="UP000001073">
    <property type="component" value="Chromosome 3"/>
</dbReference>
<dbReference type="InParanoid" id="A0A2I3HEI7"/>
<reference evidence="2" key="2">
    <citation type="submission" date="2025-08" db="UniProtKB">
        <authorList>
            <consortium name="Ensembl"/>
        </authorList>
    </citation>
    <scope>IDENTIFICATION</scope>
</reference>
<evidence type="ECO:0000313" key="3">
    <source>
        <dbReference type="Proteomes" id="UP000001073"/>
    </source>
</evidence>
<sequence length="122" mass="13136">YVGGCSHSRWWGGCLGGSKSSRGVTELANRLVCLVFLLHVDIILLILLPGPPQGYRKVKSSPELILSSLLTEGTAGYTVPPGLVLTAGRKVRELANGKFIRVALAEKEWNAHTVTNRTGLRA</sequence>
<keyword evidence="1" id="KW-0472">Membrane</keyword>